<evidence type="ECO:0000313" key="3">
    <source>
        <dbReference type="EMBL" id="QTR47012.1"/>
    </source>
</evidence>
<dbReference type="InterPro" id="IPR051324">
    <property type="entry name" value="Stress/Tellurium_Resist"/>
</dbReference>
<dbReference type="CDD" id="cd06974">
    <property type="entry name" value="TerD_like"/>
    <property type="match status" value="1"/>
</dbReference>
<gene>
    <name evidence="3" type="ORF">J9253_03455</name>
</gene>
<feature type="domain" description="TerD" evidence="2">
    <location>
        <begin position="1"/>
        <end position="187"/>
    </location>
</feature>
<reference evidence="3 4" key="1">
    <citation type="submission" date="2021-04" db="EMBL/GenBank/DDBJ databases">
        <title>Genomics, taxonomy and metabolism of representatives of sulfur bacteria of the genus Thiothrix: Thiothrix fructosivorans QT, Thiothrix unzii A1T and three new species, Thiothrix subterranea sp. nov., Thiothrix litoralis sp. nov. and 'Candidatus Thiothrix anitrata' sp. nov.</title>
        <authorList>
            <person name="Ravin N.V."/>
            <person name="Smolyakov D."/>
            <person name="Rudenko T.S."/>
            <person name="Mardanov A.V."/>
            <person name="Beletsky A.V."/>
            <person name="Markov N.D."/>
            <person name="Fomenkov A.I."/>
            <person name="Roberts R.J."/>
            <person name="Karnachuk O.V."/>
            <person name="Novikov A."/>
            <person name="Grabovich M.Y."/>
        </authorList>
    </citation>
    <scope>NUCLEOTIDE SEQUENCE [LARGE SCALE GENOMIC DNA]</scope>
    <source>
        <strain evidence="3 4">AS</strain>
    </source>
</reference>
<dbReference type="PANTHER" id="PTHR32097">
    <property type="entry name" value="CAMP-BINDING PROTEIN 1-RELATED"/>
    <property type="match status" value="1"/>
</dbReference>
<dbReference type="PANTHER" id="PTHR32097:SF17">
    <property type="entry name" value="CAMP-BINDING PROTEIN 1-RELATED"/>
    <property type="match status" value="1"/>
</dbReference>
<dbReference type="InterPro" id="IPR003325">
    <property type="entry name" value="TerD"/>
</dbReference>
<dbReference type="Pfam" id="PF02342">
    <property type="entry name" value="TerD"/>
    <property type="match status" value="1"/>
</dbReference>
<dbReference type="Gene3D" id="2.60.60.30">
    <property type="entry name" value="sav2460 like domains"/>
    <property type="match status" value="1"/>
</dbReference>
<evidence type="ECO:0000259" key="2">
    <source>
        <dbReference type="Pfam" id="PF02342"/>
    </source>
</evidence>
<evidence type="ECO:0000256" key="1">
    <source>
        <dbReference type="ARBA" id="ARBA00022686"/>
    </source>
</evidence>
<evidence type="ECO:0000313" key="4">
    <source>
        <dbReference type="Proteomes" id="UP000672039"/>
    </source>
</evidence>
<sequence>MAVSLSKGQRISLEKSNGAGLSKVRMGLGWDPVQAPKKSGFFGSMFGGGGGAEDIDLDASCLLLDAQKNLLDVVWFRQLQSRDGSIKHSGDNLTGEGSGDDEVIFVDLSSLPGNVAHLAFTVCSFRGQTFNEVEGAFCRLVDDTNNSEMAKFNLSEKGVHTGVVMAIISRDGAGWQMKAVGTPTAGAVANDMMPAILAAI</sequence>
<name>A0ABX7WVG1_9GAMM</name>
<protein>
    <submittedName>
        <fullName evidence="3">TerD family protein</fullName>
    </submittedName>
</protein>
<proteinExistence type="predicted"/>
<organism evidence="3 4">
    <name type="scientific">Thiothrix litoralis</name>
    <dbReference type="NCBI Taxonomy" id="2891210"/>
    <lineage>
        <taxon>Bacteria</taxon>
        <taxon>Pseudomonadati</taxon>
        <taxon>Pseudomonadota</taxon>
        <taxon>Gammaproteobacteria</taxon>
        <taxon>Thiotrichales</taxon>
        <taxon>Thiotrichaceae</taxon>
        <taxon>Thiothrix</taxon>
    </lineage>
</organism>
<keyword evidence="1" id="KW-0778">Tellurium resistance</keyword>
<dbReference type="RefSeq" id="WP_028487927.1">
    <property type="nucleotide sequence ID" value="NZ_CP072801.1"/>
</dbReference>
<keyword evidence="4" id="KW-1185">Reference proteome</keyword>
<dbReference type="EMBL" id="CP072801">
    <property type="protein sequence ID" value="QTR47012.1"/>
    <property type="molecule type" value="Genomic_DNA"/>
</dbReference>
<accession>A0ABX7WVG1</accession>
<dbReference type="Proteomes" id="UP000672039">
    <property type="component" value="Chromosome"/>
</dbReference>